<organism evidence="2 3">
    <name type="scientific">Stenotrophomonas rhizophila</name>
    <dbReference type="NCBI Taxonomy" id="216778"/>
    <lineage>
        <taxon>Bacteria</taxon>
        <taxon>Pseudomonadati</taxon>
        <taxon>Pseudomonadota</taxon>
        <taxon>Gammaproteobacteria</taxon>
        <taxon>Lysobacterales</taxon>
        <taxon>Lysobacteraceae</taxon>
        <taxon>Stenotrophomonas</taxon>
    </lineage>
</organism>
<dbReference type="Proteomes" id="UP000274786">
    <property type="component" value="Unassembled WGS sequence"/>
</dbReference>
<dbReference type="EMBL" id="RCDC01000007">
    <property type="protein sequence ID" value="RLK49845.1"/>
    <property type="molecule type" value="Genomic_DNA"/>
</dbReference>
<sequence>MVPFLEGELKMATRKVGRDAGTGQFKPVKEAQRDKKGSVVETIKTPPPKPKKR</sequence>
<gene>
    <name evidence="2" type="ORF">BCL79_3330</name>
</gene>
<dbReference type="AlphaFoldDB" id="A0A498C2R7"/>
<protein>
    <submittedName>
        <fullName evidence="2">Uncharacterized protein</fullName>
    </submittedName>
</protein>
<proteinExistence type="predicted"/>
<name>A0A498C2R7_9GAMM</name>
<comment type="caution">
    <text evidence="2">The sequence shown here is derived from an EMBL/GenBank/DDBJ whole genome shotgun (WGS) entry which is preliminary data.</text>
</comment>
<evidence type="ECO:0000256" key="1">
    <source>
        <dbReference type="SAM" id="MobiDB-lite"/>
    </source>
</evidence>
<reference evidence="2 3" key="1">
    <citation type="submission" date="2018-10" db="EMBL/GenBank/DDBJ databases">
        <title>Comparative analysis of microorganisms from saline springs in Andes Mountain Range, Colombia.</title>
        <authorList>
            <person name="Rubin E."/>
        </authorList>
    </citation>
    <scope>NUCLEOTIDE SEQUENCE [LARGE SCALE GENOMIC DNA]</scope>
    <source>
        <strain evidence="2 3">USBA GBX 843</strain>
    </source>
</reference>
<evidence type="ECO:0000313" key="3">
    <source>
        <dbReference type="Proteomes" id="UP000274786"/>
    </source>
</evidence>
<accession>A0A498C2R7</accession>
<evidence type="ECO:0000313" key="2">
    <source>
        <dbReference type="EMBL" id="RLK49845.1"/>
    </source>
</evidence>
<feature type="region of interest" description="Disordered" evidence="1">
    <location>
        <begin position="15"/>
        <end position="53"/>
    </location>
</feature>
<feature type="compositionally biased region" description="Basic and acidic residues" evidence="1">
    <location>
        <begin position="27"/>
        <end position="38"/>
    </location>
</feature>